<evidence type="ECO:0000256" key="1">
    <source>
        <dbReference type="SAM" id="Phobius"/>
    </source>
</evidence>
<dbReference type="EMBL" id="RKLR01000003">
    <property type="protein sequence ID" value="MBX0323418.1"/>
    <property type="molecule type" value="Genomic_DNA"/>
</dbReference>
<keyword evidence="1" id="KW-0472">Membrane</keyword>
<gene>
    <name evidence="2" type="ORF">EGH21_10295</name>
</gene>
<organism evidence="2 3">
    <name type="scientific">Haloarcula rubra</name>
    <dbReference type="NCBI Taxonomy" id="2487747"/>
    <lineage>
        <taxon>Archaea</taxon>
        <taxon>Methanobacteriati</taxon>
        <taxon>Methanobacteriota</taxon>
        <taxon>Stenosarchaea group</taxon>
        <taxon>Halobacteria</taxon>
        <taxon>Halobacteriales</taxon>
        <taxon>Haloarculaceae</taxon>
        <taxon>Haloarcula</taxon>
    </lineage>
</organism>
<evidence type="ECO:0000313" key="3">
    <source>
        <dbReference type="Proteomes" id="UP001430377"/>
    </source>
</evidence>
<keyword evidence="1" id="KW-1133">Transmembrane helix</keyword>
<reference evidence="2 3" key="1">
    <citation type="submission" date="2021-06" db="EMBL/GenBank/DDBJ databases">
        <title>Halomicroarcula sp. a new haloarchaeum isolated from saline soil.</title>
        <authorList>
            <person name="Duran-Viseras A."/>
            <person name="Sanchez-Porro C."/>
            <person name="Ventosa A."/>
        </authorList>
    </citation>
    <scope>NUCLEOTIDE SEQUENCE [LARGE SCALE GENOMIC DNA]</scope>
    <source>
        <strain evidence="2 3">F13</strain>
    </source>
</reference>
<accession>A0AAW4PQZ0</accession>
<sequence length="47" mass="4974">MSRVDSDAKGRGNDNAVLWAVLTGLGFFIGLIPGVLVIVVYLVVGRD</sequence>
<name>A0AAW4PQZ0_9EURY</name>
<dbReference type="RefSeq" id="WP_220618387.1">
    <property type="nucleotide sequence ID" value="NZ_RKLR01000003.1"/>
</dbReference>
<dbReference type="AlphaFoldDB" id="A0AAW4PQZ0"/>
<feature type="transmembrane region" description="Helical" evidence="1">
    <location>
        <begin position="16"/>
        <end position="44"/>
    </location>
</feature>
<dbReference type="Proteomes" id="UP001430377">
    <property type="component" value="Unassembled WGS sequence"/>
</dbReference>
<evidence type="ECO:0000313" key="2">
    <source>
        <dbReference type="EMBL" id="MBX0323418.1"/>
    </source>
</evidence>
<protein>
    <submittedName>
        <fullName evidence="2">Uncharacterized protein</fullName>
    </submittedName>
</protein>
<keyword evidence="1" id="KW-0812">Transmembrane</keyword>
<proteinExistence type="predicted"/>
<keyword evidence="3" id="KW-1185">Reference proteome</keyword>
<comment type="caution">
    <text evidence="2">The sequence shown here is derived from an EMBL/GenBank/DDBJ whole genome shotgun (WGS) entry which is preliminary data.</text>
</comment>